<organism evidence="1 2">
    <name type="scientific">Smallanthus sonchifolius</name>
    <dbReference type="NCBI Taxonomy" id="185202"/>
    <lineage>
        <taxon>Eukaryota</taxon>
        <taxon>Viridiplantae</taxon>
        <taxon>Streptophyta</taxon>
        <taxon>Embryophyta</taxon>
        <taxon>Tracheophyta</taxon>
        <taxon>Spermatophyta</taxon>
        <taxon>Magnoliopsida</taxon>
        <taxon>eudicotyledons</taxon>
        <taxon>Gunneridae</taxon>
        <taxon>Pentapetalae</taxon>
        <taxon>asterids</taxon>
        <taxon>campanulids</taxon>
        <taxon>Asterales</taxon>
        <taxon>Asteraceae</taxon>
        <taxon>Asteroideae</taxon>
        <taxon>Heliantheae alliance</taxon>
        <taxon>Millerieae</taxon>
        <taxon>Smallanthus</taxon>
    </lineage>
</organism>
<reference evidence="2" key="1">
    <citation type="journal article" date="2022" name="Mol. Ecol. Resour.">
        <title>The genomes of chicory, endive, great burdock and yacon provide insights into Asteraceae palaeo-polyploidization history and plant inulin production.</title>
        <authorList>
            <person name="Fan W."/>
            <person name="Wang S."/>
            <person name="Wang H."/>
            <person name="Wang A."/>
            <person name="Jiang F."/>
            <person name="Liu H."/>
            <person name="Zhao H."/>
            <person name="Xu D."/>
            <person name="Zhang Y."/>
        </authorList>
    </citation>
    <scope>NUCLEOTIDE SEQUENCE [LARGE SCALE GENOMIC DNA]</scope>
    <source>
        <strain evidence="2">cv. Yunnan</strain>
    </source>
</reference>
<reference evidence="1 2" key="2">
    <citation type="journal article" date="2022" name="Mol. Ecol. Resour.">
        <title>The genomes of chicory, endive, great burdock and yacon provide insights into Asteraceae paleo-polyploidization history and plant inulin production.</title>
        <authorList>
            <person name="Fan W."/>
            <person name="Wang S."/>
            <person name="Wang H."/>
            <person name="Wang A."/>
            <person name="Jiang F."/>
            <person name="Liu H."/>
            <person name="Zhao H."/>
            <person name="Xu D."/>
            <person name="Zhang Y."/>
        </authorList>
    </citation>
    <scope>NUCLEOTIDE SEQUENCE [LARGE SCALE GENOMIC DNA]</scope>
    <source>
        <strain evidence="2">cv. Yunnan</strain>
        <tissue evidence="1">Leaves</tissue>
    </source>
</reference>
<sequence length="610" mass="67064">MAQGSEPSSLEDHSGPHSHVVSTAMEPAPRISSVFIVQTNGASGIAQPVIGFPRGEDHPVSDGVILNLTLTGELVLQDADGSTVWTTNTAGKSIAGLNLTDDGNLVLFDANLSVVWQSFDHPTDCLVPGQRLFVGQQLIPSVSSTNWTARKVCFLFNSLIQVSLLMLDQTQPKPITVLSFYTTRSFAYPLFNIPQTSSAQYIKFMPDGHLKVFEWEIGWVAVVDLFSDGIAGSASIGECDYPMACGRNGICSGNQQCSCPVSSSPRIDYFRAVNDRQPNLGCSEVTLLTCNATQDQIFIALESIRYFNIIADMEKVDIETCKQACVNNCSCKAAIFDNLRGDCFLPFELFTMINVDPYKLNHNVSAFIKVQNVRSPPSSTLGVILTSTIGSVLFLLGVICFLIYIIRKRRRATQTEEESIGEIDGSTMDAESTDFNAKVSDFGLSKLIDRNQTQVKTTRRGTPGYLAPDWLSSVITEKVDVYSFGIVLLETLCGRKKFDGSQPEESCHLLGVLQKCCEQGMLVDMVDKYSEDMQAHSSEVVEMMKVASWCLQYDYMKRPSMSTVVKALEGVMEVKSSLDYNFADPRQQNTAVEHDKDMTPLLASVLSGPR</sequence>
<evidence type="ECO:0000313" key="2">
    <source>
        <dbReference type="Proteomes" id="UP001056120"/>
    </source>
</evidence>
<dbReference type="Proteomes" id="UP001056120">
    <property type="component" value="Linkage Group LG05"/>
</dbReference>
<dbReference type="EMBL" id="CM042022">
    <property type="protein sequence ID" value="KAI3816383.1"/>
    <property type="molecule type" value="Genomic_DNA"/>
</dbReference>
<gene>
    <name evidence="1" type="ORF">L1987_16077</name>
</gene>
<name>A0ACB9J7D1_9ASTR</name>
<protein>
    <submittedName>
        <fullName evidence="1">Uncharacterized protein</fullName>
    </submittedName>
</protein>
<comment type="caution">
    <text evidence="1">The sequence shown here is derived from an EMBL/GenBank/DDBJ whole genome shotgun (WGS) entry which is preliminary data.</text>
</comment>
<evidence type="ECO:0000313" key="1">
    <source>
        <dbReference type="EMBL" id="KAI3816383.1"/>
    </source>
</evidence>
<accession>A0ACB9J7D1</accession>
<keyword evidence="2" id="KW-1185">Reference proteome</keyword>
<proteinExistence type="predicted"/>